<keyword evidence="13 18" id="KW-0560">Oxidoreductase</keyword>
<dbReference type="EnsemblMetazoa" id="SCAU012422-RB">
    <property type="protein sequence ID" value="SCAU012422-PB"/>
    <property type="gene ID" value="SCAU012422"/>
</dbReference>
<evidence type="ECO:0000256" key="4">
    <source>
        <dbReference type="ARBA" id="ARBA00005747"/>
    </source>
</evidence>
<dbReference type="InterPro" id="IPR036400">
    <property type="entry name" value="Cyt_B5-like_heme/steroid_sf"/>
</dbReference>
<feature type="binding site" evidence="19">
    <location>
        <position position="336"/>
    </location>
    <ligand>
        <name>Zn(2+)</name>
        <dbReference type="ChEBI" id="CHEBI:29105"/>
        <label>1</label>
    </ligand>
</feature>
<comment type="pathway">
    <text evidence="2">Sphingolipid metabolism.</text>
</comment>
<name>A0A1I8PZ47_STOCA</name>
<feature type="domain" description="Cytochrome b5 heme-binding" evidence="23">
    <location>
        <begin position="31"/>
        <end position="91"/>
    </location>
</feature>
<feature type="binding site" evidence="19">
    <location>
        <position position="257"/>
    </location>
    <ligand>
        <name>Zn(2+)</name>
        <dbReference type="ChEBI" id="CHEBI:29105"/>
        <label>1</label>
    </ligand>
</feature>
<evidence type="ECO:0000256" key="7">
    <source>
        <dbReference type="ARBA" id="ARBA00022692"/>
    </source>
</evidence>
<comment type="cofactor">
    <cofactor evidence="20">
        <name>Fe cation</name>
        <dbReference type="ChEBI" id="CHEBI:24875"/>
    </cofactor>
</comment>
<evidence type="ECO:0000256" key="6">
    <source>
        <dbReference type="ARBA" id="ARBA00022617"/>
    </source>
</evidence>
<dbReference type="Pfam" id="PF00173">
    <property type="entry name" value="Cyt-b5"/>
    <property type="match status" value="1"/>
</dbReference>
<evidence type="ECO:0000256" key="9">
    <source>
        <dbReference type="ARBA" id="ARBA00022824"/>
    </source>
</evidence>
<evidence type="ECO:0000256" key="16">
    <source>
        <dbReference type="ARBA" id="ARBA00023136"/>
    </source>
</evidence>
<dbReference type="Gene3D" id="3.10.120.10">
    <property type="entry name" value="Cytochrome b5-like heme/steroid binding domain"/>
    <property type="match status" value="1"/>
</dbReference>
<feature type="binding site" evidence="19">
    <location>
        <position position="238"/>
    </location>
    <ligand>
        <name>Zn(2+)</name>
        <dbReference type="ChEBI" id="CHEBI:29105"/>
        <label>1</label>
    </ligand>
</feature>
<keyword evidence="6 20" id="KW-0349">Heme</keyword>
<sequence>MPPNSESNGIETQPTSSANPSDATAATNNQFIVKYRKNYYDITKFLRKHPGGVNTLKGLQNSDMTARFMRAPPHSDAAMYLMKEYQIKDLPKKSTRNGHHHHHTNGIKETMEIVEEESEDKSNNNALDDSMEYLVDWSKAMLPQIPKIAPHYNEWVHKPVDRPLRLFGPSYLEMCTKTPWWLVPAFWIPVITSIIYTEFREPAVARDTVMTSMLALYFVAGIVMWTLLEYVLHRHVFHMQLNETTPPWLCTVHFLIHGLHHKVPFDPMRLVFPPLPAVIICLSLYTPLSLFVPKPRVLTAGALLGYLCYDLIHYYLHYGNPSFKHFYFLKRYHYQHHFAHQDAGYGVSNPLWDFVFDTKINLRKLTYHLKWK</sequence>
<evidence type="ECO:0000256" key="12">
    <source>
        <dbReference type="ARBA" id="ARBA00022989"/>
    </source>
</evidence>
<dbReference type="EnsemblMetazoa" id="SCAU012422-RA">
    <property type="protein sequence ID" value="SCAU012422-PA"/>
    <property type="gene ID" value="SCAU012422"/>
</dbReference>
<evidence type="ECO:0000259" key="23">
    <source>
        <dbReference type="PROSITE" id="PS50255"/>
    </source>
</evidence>
<feature type="binding site" evidence="19">
    <location>
        <position position="337"/>
    </location>
    <ligand>
        <name>Zn(2+)</name>
        <dbReference type="ChEBI" id="CHEBI:29105"/>
        <label>1</label>
    </ligand>
</feature>
<evidence type="ECO:0000256" key="3">
    <source>
        <dbReference type="ARBA" id="ARBA00005189"/>
    </source>
</evidence>
<dbReference type="Pfam" id="PF04116">
    <property type="entry name" value="FA_hydroxylase"/>
    <property type="match status" value="1"/>
</dbReference>
<evidence type="ECO:0000256" key="20">
    <source>
        <dbReference type="PIRSR" id="PIRSR005149-50"/>
    </source>
</evidence>
<dbReference type="PIRSF" id="PIRSF005149">
    <property type="entry name" value="IPC-B_HD"/>
    <property type="match status" value="1"/>
</dbReference>
<dbReference type="InterPro" id="IPR001199">
    <property type="entry name" value="Cyt_B5-like_heme/steroid-bd"/>
</dbReference>
<evidence type="ECO:0000256" key="14">
    <source>
        <dbReference type="ARBA" id="ARBA00023004"/>
    </source>
</evidence>
<feature type="transmembrane region" description="Helical" evidence="22">
    <location>
        <begin position="209"/>
        <end position="232"/>
    </location>
</feature>
<dbReference type="GO" id="GO:0005506">
    <property type="term" value="F:iron ion binding"/>
    <property type="evidence" value="ECO:0007669"/>
    <property type="project" value="UniProtKB-UniRule"/>
</dbReference>
<feature type="binding site" evidence="19">
    <location>
        <position position="261"/>
    </location>
    <ligand>
        <name>Zn(2+)</name>
        <dbReference type="ChEBI" id="CHEBI:29105"/>
        <label>1</label>
    </ligand>
</feature>
<dbReference type="KEGG" id="scac:106088196"/>
<feature type="region of interest" description="Disordered" evidence="21">
    <location>
        <begin position="1"/>
        <end position="23"/>
    </location>
</feature>
<keyword evidence="12 22" id="KW-1133">Transmembrane helix</keyword>
<keyword evidence="25" id="KW-1185">Reference proteome</keyword>
<dbReference type="SUPFAM" id="SSF55856">
    <property type="entry name" value="Cytochrome b5-like heme/steroid binding domain"/>
    <property type="match status" value="1"/>
</dbReference>
<dbReference type="InterPro" id="IPR006694">
    <property type="entry name" value="Fatty_acid_hydroxylase"/>
</dbReference>
<dbReference type="Proteomes" id="UP000095300">
    <property type="component" value="Unassembled WGS sequence"/>
</dbReference>
<feature type="binding site" description="axial binding residue" evidence="20">
    <location>
        <position position="49"/>
    </location>
    <ligand>
        <name>heme</name>
        <dbReference type="ChEBI" id="CHEBI:30413"/>
    </ligand>
    <ligandPart>
        <name>Fe</name>
        <dbReference type="ChEBI" id="CHEBI:18248"/>
    </ligandPart>
</feature>
<reference evidence="25" key="1">
    <citation type="submission" date="2015-05" db="EMBL/GenBank/DDBJ databases">
        <authorList>
            <person name="Wilson R.K."/>
            <person name="Warren W.C."/>
            <person name="Olafson P."/>
        </authorList>
    </citation>
    <scope>NUCLEOTIDE SEQUENCE [LARGE SCALE GENOMIC DNA]</scope>
    <source>
        <strain evidence="25">USDA</strain>
    </source>
</reference>
<evidence type="ECO:0000256" key="10">
    <source>
        <dbReference type="ARBA" id="ARBA00022832"/>
    </source>
</evidence>
<feature type="binding site" evidence="19">
    <location>
        <position position="333"/>
    </location>
    <ligand>
        <name>Zn(2+)</name>
        <dbReference type="ChEBI" id="CHEBI:29105"/>
        <label>1</label>
    </ligand>
</feature>
<keyword evidence="7 22" id="KW-0812">Transmembrane</keyword>
<keyword evidence="8 18" id="KW-0479">Metal-binding</keyword>
<feature type="transmembrane region" description="Helical" evidence="22">
    <location>
        <begin position="180"/>
        <end position="197"/>
    </location>
</feature>
<keyword evidence="15 18" id="KW-0443">Lipid metabolism</keyword>
<feature type="transmembrane region" description="Helical" evidence="22">
    <location>
        <begin position="297"/>
        <end position="316"/>
    </location>
</feature>
<evidence type="ECO:0000256" key="22">
    <source>
        <dbReference type="SAM" id="Phobius"/>
    </source>
</evidence>
<dbReference type="InterPro" id="IPR014430">
    <property type="entry name" value="Scs7"/>
</dbReference>
<dbReference type="OrthoDB" id="2204368at2759"/>
<gene>
    <name evidence="24" type="primary">106088196</name>
</gene>
<comment type="pathway">
    <text evidence="3">Lipid metabolism.</text>
</comment>
<dbReference type="PROSITE" id="PS00191">
    <property type="entry name" value="CYTOCHROME_B5_1"/>
    <property type="match status" value="1"/>
</dbReference>
<evidence type="ECO:0000256" key="18">
    <source>
        <dbReference type="PIRNR" id="PIRNR005149"/>
    </source>
</evidence>
<evidence type="ECO:0000256" key="11">
    <source>
        <dbReference type="ARBA" id="ARBA00022833"/>
    </source>
</evidence>
<keyword evidence="10 18" id="KW-0276">Fatty acid metabolism</keyword>
<comment type="cofactor">
    <cofactor evidence="18 19">
        <name>Zn(2+)</name>
        <dbReference type="ChEBI" id="CHEBI:29105"/>
    </cofactor>
    <text evidence="18 19">Binds 2 Zn(2+) ions per subunit that likely form a catalytic dimetal center.</text>
</comment>
<comment type="function">
    <text evidence="18">Catalyzes stereospecific hydroxylation of free fatty acids at the C-2 position to produce (R)-2-hydroxy fatty acids, which are building blocks of sphingolipids and glycosphingolipids common in neural tissue and epidermis. Plays an essential role in the synthesis of galactosphingolipids of the myelin sheath. Responsible for the synthesis of sphingolipids and glycosphingolipids involved in the formation of epidermal lamellar bodies critical for skin permeability barrier. Participates in the synthesis of glycosphingolipids and a fraction of type II wax diesters in sebaceous gland, specifically regulating hair follicle homeostasis. Involved in the synthesis of sphingolipids of plasma membrane rafts, controlling lipid raft mobility and trafficking of raft-associated proteins.</text>
</comment>
<keyword evidence="5 18" id="KW-0444">Lipid biosynthesis</keyword>
<keyword evidence="17 18" id="KW-0275">Fatty acid biosynthesis</keyword>
<keyword evidence="9 18" id="KW-0256">Endoplasmic reticulum</keyword>
<dbReference type="GO" id="GO:0006633">
    <property type="term" value="P:fatty acid biosynthetic process"/>
    <property type="evidence" value="ECO:0007669"/>
    <property type="project" value="UniProtKB-KW"/>
</dbReference>
<evidence type="ECO:0000256" key="5">
    <source>
        <dbReference type="ARBA" id="ARBA00022516"/>
    </source>
</evidence>
<evidence type="ECO:0000256" key="15">
    <source>
        <dbReference type="ARBA" id="ARBA00023098"/>
    </source>
</evidence>
<keyword evidence="16 18" id="KW-0472">Membrane</keyword>
<organism evidence="24 25">
    <name type="scientific">Stomoxys calcitrans</name>
    <name type="common">Stable fly</name>
    <name type="synonym">Conops calcitrans</name>
    <dbReference type="NCBI Taxonomy" id="35570"/>
    <lineage>
        <taxon>Eukaryota</taxon>
        <taxon>Metazoa</taxon>
        <taxon>Ecdysozoa</taxon>
        <taxon>Arthropoda</taxon>
        <taxon>Hexapoda</taxon>
        <taxon>Insecta</taxon>
        <taxon>Pterygota</taxon>
        <taxon>Neoptera</taxon>
        <taxon>Endopterygota</taxon>
        <taxon>Diptera</taxon>
        <taxon>Brachycera</taxon>
        <taxon>Muscomorpha</taxon>
        <taxon>Muscoidea</taxon>
        <taxon>Muscidae</taxon>
        <taxon>Stomoxys</taxon>
    </lineage>
</organism>
<keyword evidence="11 19" id="KW-0862">Zinc</keyword>
<dbReference type="GO" id="GO:0005789">
    <property type="term" value="C:endoplasmic reticulum membrane"/>
    <property type="evidence" value="ECO:0007669"/>
    <property type="project" value="UniProtKB-SubCell"/>
</dbReference>
<evidence type="ECO:0000256" key="13">
    <source>
        <dbReference type="ARBA" id="ARBA00023002"/>
    </source>
</evidence>
<evidence type="ECO:0000256" key="2">
    <source>
        <dbReference type="ARBA" id="ARBA00004991"/>
    </source>
</evidence>
<evidence type="ECO:0000256" key="8">
    <source>
        <dbReference type="ARBA" id="ARBA00022723"/>
    </source>
</evidence>
<dbReference type="InterPro" id="IPR018506">
    <property type="entry name" value="Cyt_B5_heme-BS"/>
</dbReference>
<feature type="binding site" evidence="19">
    <location>
        <position position="233"/>
    </location>
    <ligand>
        <name>Zn(2+)</name>
        <dbReference type="ChEBI" id="CHEBI:29105"/>
        <label>1</label>
    </ligand>
</feature>
<dbReference type="PRINTS" id="PR00363">
    <property type="entry name" value="CYTOCHROMEB5"/>
</dbReference>
<dbReference type="GO" id="GO:0080132">
    <property type="term" value="F:fatty acid 2-hydroxylase activity"/>
    <property type="evidence" value="ECO:0007669"/>
    <property type="project" value="InterPro"/>
</dbReference>
<dbReference type="PROSITE" id="PS50255">
    <property type="entry name" value="CYTOCHROME_B5_2"/>
    <property type="match status" value="1"/>
</dbReference>
<feature type="binding site" description="axial binding residue" evidence="20">
    <location>
        <position position="74"/>
    </location>
    <ligand>
        <name>heme</name>
        <dbReference type="ChEBI" id="CHEBI:30413"/>
    </ligand>
    <ligandPart>
        <name>Fe</name>
        <dbReference type="ChEBI" id="CHEBI:18248"/>
    </ligandPart>
</feature>
<dbReference type="EC" id="1.-.-.-" evidence="18"/>
<dbReference type="GO" id="GO:0020037">
    <property type="term" value="F:heme binding"/>
    <property type="evidence" value="ECO:0007669"/>
    <property type="project" value="InterPro"/>
</dbReference>
<dbReference type="STRING" id="35570.A0A1I8PZ47"/>
<feature type="binding site" evidence="19">
    <location>
        <position position="317"/>
    </location>
    <ligand>
        <name>Zn(2+)</name>
        <dbReference type="ChEBI" id="CHEBI:29105"/>
        <label>1</label>
    </ligand>
</feature>
<dbReference type="AlphaFoldDB" id="A0A1I8PZ47"/>
<feature type="binding site" evidence="19">
    <location>
        <position position="313"/>
    </location>
    <ligand>
        <name>Zn(2+)</name>
        <dbReference type="ChEBI" id="CHEBI:29105"/>
        <label>1</label>
    </ligand>
</feature>
<proteinExistence type="inferred from homology"/>
<protein>
    <recommendedName>
        <fullName evidence="18">Fatty acid 2-hydroxylase</fullName>
        <ecNumber evidence="18">1.-.-.-</ecNumber>
    </recommendedName>
</protein>
<accession>A0A1I8PZ47</accession>
<reference evidence="24" key="2">
    <citation type="submission" date="2020-05" db="UniProtKB">
        <authorList>
            <consortium name="EnsemblMetazoa"/>
        </authorList>
    </citation>
    <scope>IDENTIFICATION</scope>
    <source>
        <strain evidence="24">USDA</strain>
    </source>
</reference>
<feature type="binding site" evidence="19">
    <location>
        <position position="260"/>
    </location>
    <ligand>
        <name>Zn(2+)</name>
        <dbReference type="ChEBI" id="CHEBI:29105"/>
        <label>1</label>
    </ligand>
</feature>
<dbReference type="VEuPathDB" id="VectorBase:SCAU012422"/>
<feature type="transmembrane region" description="Helical" evidence="22">
    <location>
        <begin position="270"/>
        <end position="291"/>
    </location>
</feature>
<dbReference type="PANTHER" id="PTHR12863">
    <property type="entry name" value="FATTY ACID HYDROXYLASE"/>
    <property type="match status" value="1"/>
</dbReference>
<evidence type="ECO:0000256" key="19">
    <source>
        <dbReference type="PIRSR" id="PIRSR005149-1"/>
    </source>
</evidence>
<evidence type="ECO:0000313" key="25">
    <source>
        <dbReference type="Proteomes" id="UP000095300"/>
    </source>
</evidence>
<dbReference type="PANTHER" id="PTHR12863:SF1">
    <property type="entry name" value="FATTY ACID 2-HYDROXYLASE"/>
    <property type="match status" value="1"/>
</dbReference>
<dbReference type="EnsemblMetazoa" id="SCAU012422-RC">
    <property type="protein sequence ID" value="SCAU012422-PC"/>
    <property type="gene ID" value="SCAU012422"/>
</dbReference>
<evidence type="ECO:0000313" key="24">
    <source>
        <dbReference type="EnsemblMetazoa" id="SCAU012422-PB"/>
    </source>
</evidence>
<evidence type="ECO:0000256" key="17">
    <source>
        <dbReference type="ARBA" id="ARBA00023160"/>
    </source>
</evidence>
<evidence type="ECO:0000256" key="21">
    <source>
        <dbReference type="SAM" id="MobiDB-lite"/>
    </source>
</evidence>
<comment type="similarity">
    <text evidence="4 18">Belongs to the sterol desaturase family. SCS7 subfamily.</text>
</comment>
<keyword evidence="14 18" id="KW-0408">Iron</keyword>
<evidence type="ECO:0000256" key="1">
    <source>
        <dbReference type="ARBA" id="ARBA00004477"/>
    </source>
</evidence>
<comment type="subcellular location">
    <subcellularLocation>
        <location evidence="1">Endoplasmic reticulum membrane</location>
        <topology evidence="1">Multi-pass membrane protein</topology>
    </subcellularLocation>
</comment>